<feature type="transmembrane region" description="Helical" evidence="2">
    <location>
        <begin position="7"/>
        <end position="27"/>
    </location>
</feature>
<evidence type="ECO:0000313" key="3">
    <source>
        <dbReference type="EMBL" id="WIF97096.1"/>
    </source>
</evidence>
<evidence type="ECO:0008006" key="5">
    <source>
        <dbReference type="Google" id="ProtNLM"/>
    </source>
</evidence>
<keyword evidence="2" id="KW-1133">Transmembrane helix</keyword>
<keyword evidence="2" id="KW-0472">Membrane</keyword>
<feature type="region of interest" description="Disordered" evidence="1">
    <location>
        <begin position="223"/>
        <end position="256"/>
    </location>
</feature>
<keyword evidence="2" id="KW-0812">Transmembrane</keyword>
<feature type="compositionally biased region" description="Acidic residues" evidence="1">
    <location>
        <begin position="241"/>
        <end position="256"/>
    </location>
</feature>
<dbReference type="InterPro" id="IPR014717">
    <property type="entry name" value="Transl_elong_EF1B/ribsomal_bS6"/>
</dbReference>
<name>A0ABY8UWI2_9BACI</name>
<dbReference type="Gene3D" id="3.30.70.60">
    <property type="match status" value="1"/>
</dbReference>
<feature type="compositionally biased region" description="Acidic residues" evidence="1">
    <location>
        <begin position="117"/>
        <end position="145"/>
    </location>
</feature>
<dbReference type="RefSeq" id="WP_231417345.1">
    <property type="nucleotide sequence ID" value="NZ_CP126446.1"/>
</dbReference>
<sequence>MRIEWTRIHTIVVVILVILCLGVYWGVHSLYVDPALEEVERVETSLENEERILNSLADQEMEQQDLTLQTSRELQQKLPVLPVQDQVILAMERAENVSGTFIESVSLNGDQEIEAVVEEEENTDDSASETPDETAEGEEQTEEVEREAPPVMPSVNALTYQVTVMAKTFSDLTLFLEELERIPRLISFDEIEFQPEGMEEGADQISFLVTFSAFYEPDLRDLQDELPQYHYPEPSQKESPFEGDGDLTSEENSDTP</sequence>
<feature type="region of interest" description="Disordered" evidence="1">
    <location>
        <begin position="117"/>
        <end position="152"/>
    </location>
</feature>
<evidence type="ECO:0000256" key="2">
    <source>
        <dbReference type="SAM" id="Phobius"/>
    </source>
</evidence>
<evidence type="ECO:0000256" key="1">
    <source>
        <dbReference type="SAM" id="MobiDB-lite"/>
    </source>
</evidence>
<dbReference type="Proteomes" id="UP001236652">
    <property type="component" value="Chromosome"/>
</dbReference>
<evidence type="ECO:0000313" key="4">
    <source>
        <dbReference type="Proteomes" id="UP001236652"/>
    </source>
</evidence>
<protein>
    <recommendedName>
        <fullName evidence="5">Pilus assembly protein PilO</fullName>
    </recommendedName>
</protein>
<organism evidence="3 4">
    <name type="scientific">Pontibacillus chungwhensis</name>
    <dbReference type="NCBI Taxonomy" id="265426"/>
    <lineage>
        <taxon>Bacteria</taxon>
        <taxon>Bacillati</taxon>
        <taxon>Bacillota</taxon>
        <taxon>Bacilli</taxon>
        <taxon>Bacillales</taxon>
        <taxon>Bacillaceae</taxon>
        <taxon>Pontibacillus</taxon>
    </lineage>
</organism>
<reference evidence="3 4" key="1">
    <citation type="submission" date="2023-05" db="EMBL/GenBank/DDBJ databases">
        <title>Comparative genomics reveals the evidence of polycyclic aromatic hydrocarbons degradation in moderately halophilic genus Pontibacillus.</title>
        <authorList>
            <person name="Yang H."/>
            <person name="Qian Z."/>
        </authorList>
    </citation>
    <scope>NUCLEOTIDE SEQUENCE [LARGE SCALE GENOMIC DNA]</scope>
    <source>
        <strain evidence="4">HN14</strain>
    </source>
</reference>
<proteinExistence type="predicted"/>
<dbReference type="EMBL" id="CP126446">
    <property type="protein sequence ID" value="WIF97096.1"/>
    <property type="molecule type" value="Genomic_DNA"/>
</dbReference>
<keyword evidence="4" id="KW-1185">Reference proteome</keyword>
<gene>
    <name evidence="3" type="ORF">QNI29_15290</name>
</gene>
<accession>A0ABY8UWI2</accession>